<evidence type="ECO:0000259" key="1">
    <source>
        <dbReference type="Pfam" id="PF12867"/>
    </source>
</evidence>
<dbReference type="Gene3D" id="1.20.120.450">
    <property type="entry name" value="dinb family like domain"/>
    <property type="match status" value="1"/>
</dbReference>
<dbReference type="Proteomes" id="UP000447545">
    <property type="component" value="Unassembled WGS sequence"/>
</dbReference>
<evidence type="ECO:0000313" key="2">
    <source>
        <dbReference type="EMBL" id="MTE25572.1"/>
    </source>
</evidence>
<reference evidence="2 3" key="1">
    <citation type="submission" date="2019-11" db="EMBL/GenBank/DDBJ databases">
        <title>Winogradskyella ouciana sp. nov., isolated from the hadal seawater of the Mariana Trench.</title>
        <authorList>
            <person name="Liu R."/>
        </authorList>
    </citation>
    <scope>NUCLEOTIDE SEQUENCE [LARGE SCALE GENOMIC DNA]</scope>
    <source>
        <strain evidence="2 3">ZXX205</strain>
    </source>
</reference>
<comment type="caution">
    <text evidence="2">The sequence shown here is derived from an EMBL/GenBank/DDBJ whole genome shotgun (WGS) entry which is preliminary data.</text>
</comment>
<dbReference type="EMBL" id="WJYA01000002">
    <property type="protein sequence ID" value="MTE25572.1"/>
    <property type="molecule type" value="Genomic_DNA"/>
</dbReference>
<proteinExistence type="predicted"/>
<dbReference type="InterPro" id="IPR034660">
    <property type="entry name" value="DinB/YfiT-like"/>
</dbReference>
<evidence type="ECO:0000313" key="3">
    <source>
        <dbReference type="Proteomes" id="UP000447545"/>
    </source>
</evidence>
<dbReference type="InterPro" id="IPR024775">
    <property type="entry name" value="DinB-like"/>
</dbReference>
<dbReference type="AlphaFoldDB" id="A0A7K1G8H4"/>
<accession>A0A7K1G8H4</accession>
<organism evidence="2 3">
    <name type="scientific">Winogradskyella ouciana</name>
    <dbReference type="NCBI Taxonomy" id="2608631"/>
    <lineage>
        <taxon>Bacteria</taxon>
        <taxon>Pseudomonadati</taxon>
        <taxon>Bacteroidota</taxon>
        <taxon>Flavobacteriia</taxon>
        <taxon>Flavobacteriales</taxon>
        <taxon>Flavobacteriaceae</taxon>
        <taxon>Winogradskyella</taxon>
    </lineage>
</organism>
<keyword evidence="3" id="KW-1185">Reference proteome</keyword>
<dbReference type="Pfam" id="PF12867">
    <property type="entry name" value="DinB_2"/>
    <property type="match status" value="1"/>
</dbReference>
<name>A0A7K1G8H4_9FLAO</name>
<dbReference type="SUPFAM" id="SSF109854">
    <property type="entry name" value="DinB/YfiT-like putative metalloenzymes"/>
    <property type="match status" value="1"/>
</dbReference>
<gene>
    <name evidence="2" type="ORF">F1003_01405</name>
</gene>
<sequence>MISETISIKEYNPYYKAYIDKASDVDILKGLKSSFDNAMDFYSKLPYEKHDYAYAEDKWTIKDILLHVIDTERVFSYRALRIARGDKTPLAGFEQDGYVVSGNAKKRSLESLIEEYKSVRLATISLFQSFDRETLLKMGEASGFPISVRALGYIIVGHENHHIQVIKQRYL</sequence>
<protein>
    <submittedName>
        <fullName evidence="2">DinB family protein</fullName>
    </submittedName>
</protein>
<feature type="domain" description="DinB-like" evidence="1">
    <location>
        <begin position="41"/>
        <end position="166"/>
    </location>
</feature>